<feature type="compositionally biased region" description="Basic and acidic residues" evidence="1">
    <location>
        <begin position="531"/>
        <end position="541"/>
    </location>
</feature>
<evidence type="ECO:0000313" key="2">
    <source>
        <dbReference type="EMBL" id="HCT55925.1"/>
    </source>
</evidence>
<gene>
    <name evidence="2" type="ORF">DGD08_01790</name>
</gene>
<name>A0A3D4V4A8_9BACT</name>
<evidence type="ECO:0000256" key="1">
    <source>
        <dbReference type="SAM" id="MobiDB-lite"/>
    </source>
</evidence>
<dbReference type="Pfam" id="PF05136">
    <property type="entry name" value="Phage_portal_2"/>
    <property type="match status" value="1"/>
</dbReference>
<dbReference type="EMBL" id="DPIY01000002">
    <property type="protein sequence ID" value="HCT55925.1"/>
    <property type="molecule type" value="Genomic_DNA"/>
</dbReference>
<dbReference type="AlphaFoldDB" id="A0A3D4V4A8"/>
<protein>
    <submittedName>
        <fullName evidence="2">Phage portal protein</fullName>
    </submittedName>
</protein>
<accession>A0A3D4V4A8</accession>
<dbReference type="InterPro" id="IPR006429">
    <property type="entry name" value="Phage_lambda_portal"/>
</dbReference>
<reference evidence="2 3" key="1">
    <citation type="journal article" date="2018" name="Nat. Biotechnol.">
        <title>A standardized bacterial taxonomy based on genome phylogeny substantially revises the tree of life.</title>
        <authorList>
            <person name="Parks D.H."/>
            <person name="Chuvochina M."/>
            <person name="Waite D.W."/>
            <person name="Rinke C."/>
            <person name="Skarshewski A."/>
            <person name="Chaumeil P.A."/>
            <person name="Hugenholtz P."/>
        </authorList>
    </citation>
    <scope>NUCLEOTIDE SEQUENCE [LARGE SCALE GENOMIC DNA]</scope>
    <source>
        <strain evidence="2">UBA8844</strain>
    </source>
</reference>
<dbReference type="OMA" id="WSPQRIE"/>
<proteinExistence type="predicted"/>
<feature type="compositionally biased region" description="Acidic residues" evidence="1">
    <location>
        <begin position="542"/>
        <end position="554"/>
    </location>
</feature>
<feature type="compositionally biased region" description="Basic and acidic residues" evidence="1">
    <location>
        <begin position="555"/>
        <end position="567"/>
    </location>
</feature>
<dbReference type="GO" id="GO:0019068">
    <property type="term" value="P:virion assembly"/>
    <property type="evidence" value="ECO:0007669"/>
    <property type="project" value="InterPro"/>
</dbReference>
<comment type="caution">
    <text evidence="2">The sequence shown here is derived from an EMBL/GenBank/DDBJ whole genome shotgun (WGS) entry which is preliminary data.</text>
</comment>
<dbReference type="GO" id="GO:0005198">
    <property type="term" value="F:structural molecule activity"/>
    <property type="evidence" value="ECO:0007669"/>
    <property type="project" value="InterPro"/>
</dbReference>
<dbReference type="Proteomes" id="UP000264071">
    <property type="component" value="Unassembled WGS sequence"/>
</dbReference>
<evidence type="ECO:0000313" key="3">
    <source>
        <dbReference type="Proteomes" id="UP000264071"/>
    </source>
</evidence>
<organism evidence="2 3">
    <name type="scientific">Gemmatimonas aurantiaca</name>
    <dbReference type="NCBI Taxonomy" id="173480"/>
    <lineage>
        <taxon>Bacteria</taxon>
        <taxon>Pseudomonadati</taxon>
        <taxon>Gemmatimonadota</taxon>
        <taxon>Gemmatimonadia</taxon>
        <taxon>Gemmatimonadales</taxon>
        <taxon>Gemmatimonadaceae</taxon>
        <taxon>Gemmatimonas</taxon>
    </lineage>
</organism>
<sequence>MARRNAMRYVAAQRRLRALNADGAVPTRSAMVSGPVRRSRGAYESARRDVREFKLWDPTLGSAATDTLPDLPTLRARAYDADRNQPLAAGITETNLDHVIGTGLYPVPTPDRELLDITEDQARTFVRQVRRLWRMVNDTTRLHYSDRLTGLQMQWGMLRSAIAGGDTFAVRRFRERPGDLLGLKLQWLEAPRVSNPNGGWDSEWLQDGLVFDEERRNSHIWVGSQHPGERLFYAPTTWEQLPVYGPDTGDRQILHILEQRRFDQPRGVPLLATVLRNLRQSDEGIANELTASLVQSLFTVFVKTQLGDEFDDQEIIQSLGNGDGRHYGPPPDKQELRLGRGAVARLEPGEDITLAGTNRPNINLTAFLGEVLAHTGAGVGMPPELILKRFQTSYTAAQAAMQEAYRAFDRRQTWAVETGVGPIYEMFVDECVLRGYVDAPGFHDDPLMRAAWLRVEFRGPSKTQLDELKAVLAAERRVAAGFSTIEHETTALTGLDADQVHEVRVRETQRRVTDGLEVPATATALPNKPTRPRDMMRPDDTGREDDEGGSDDDREAVPERERTDGRLARRRPRIAASRTAKPKPRAKRSLADAAIDHLIQGTLLDATR</sequence>
<feature type="region of interest" description="Disordered" evidence="1">
    <location>
        <begin position="506"/>
        <end position="592"/>
    </location>
</feature>